<dbReference type="Proteomes" id="UP001279734">
    <property type="component" value="Unassembled WGS sequence"/>
</dbReference>
<sequence length="129" mass="13832">MPDGVAASRGKLDVRMTGLLTSERKSPSVARELPQAKEDHLCVLPQAKEDQPRVDKAGVDQAEEDHAGALPQARVDLGVRVLTSPAKNVGVLLSLAGVPEWIRVRPECWSASEFDLSARVDQSPTGAPE</sequence>
<proteinExistence type="predicted"/>
<organism evidence="1 2">
    <name type="scientific">Nepenthes gracilis</name>
    <name type="common">Slender pitcher plant</name>
    <dbReference type="NCBI Taxonomy" id="150966"/>
    <lineage>
        <taxon>Eukaryota</taxon>
        <taxon>Viridiplantae</taxon>
        <taxon>Streptophyta</taxon>
        <taxon>Embryophyta</taxon>
        <taxon>Tracheophyta</taxon>
        <taxon>Spermatophyta</taxon>
        <taxon>Magnoliopsida</taxon>
        <taxon>eudicotyledons</taxon>
        <taxon>Gunneridae</taxon>
        <taxon>Pentapetalae</taxon>
        <taxon>Caryophyllales</taxon>
        <taxon>Nepenthaceae</taxon>
        <taxon>Nepenthes</taxon>
    </lineage>
</organism>
<reference evidence="1" key="1">
    <citation type="submission" date="2023-05" db="EMBL/GenBank/DDBJ databases">
        <title>Nepenthes gracilis genome sequencing.</title>
        <authorList>
            <person name="Fukushima K."/>
        </authorList>
    </citation>
    <scope>NUCLEOTIDE SEQUENCE</scope>
    <source>
        <strain evidence="1">SING2019-196</strain>
    </source>
</reference>
<evidence type="ECO:0000313" key="1">
    <source>
        <dbReference type="EMBL" id="GMH24905.1"/>
    </source>
</evidence>
<keyword evidence="2" id="KW-1185">Reference proteome</keyword>
<evidence type="ECO:0000313" key="2">
    <source>
        <dbReference type="Proteomes" id="UP001279734"/>
    </source>
</evidence>
<accession>A0AAD3T7E7</accession>
<dbReference type="AlphaFoldDB" id="A0AAD3T7E7"/>
<protein>
    <submittedName>
        <fullName evidence="1">Uncharacterized protein</fullName>
    </submittedName>
</protein>
<name>A0AAD3T7E7_NEPGR</name>
<comment type="caution">
    <text evidence="1">The sequence shown here is derived from an EMBL/GenBank/DDBJ whole genome shotgun (WGS) entry which is preliminary data.</text>
</comment>
<dbReference type="EMBL" id="BSYO01000028">
    <property type="protein sequence ID" value="GMH24905.1"/>
    <property type="molecule type" value="Genomic_DNA"/>
</dbReference>
<gene>
    <name evidence="1" type="ORF">Nepgr_026748</name>
</gene>